<feature type="domain" description="Spore protein YkvP/CgeB glycosyl transferase-like" evidence="1">
    <location>
        <begin position="169"/>
        <end position="314"/>
    </location>
</feature>
<evidence type="ECO:0000259" key="1">
    <source>
        <dbReference type="Pfam" id="PF13524"/>
    </source>
</evidence>
<reference evidence="2 3" key="1">
    <citation type="submission" date="2020-07" db="EMBL/GenBank/DDBJ databases">
        <authorList>
            <person name="Feng H."/>
        </authorList>
    </citation>
    <scope>NUCLEOTIDE SEQUENCE [LARGE SCALE GENOMIC DNA]</scope>
    <source>
        <strain evidence="3">s-11</strain>
    </source>
</reference>
<protein>
    <submittedName>
        <fullName evidence="2">Glycosyltransferase</fullName>
    </submittedName>
</protein>
<dbReference type="RefSeq" id="WP_033099906.1">
    <property type="nucleotide sequence ID" value="NZ_JACEIP010000021.1"/>
</dbReference>
<dbReference type="Pfam" id="PF13524">
    <property type="entry name" value="Glyco_trans_1_2"/>
    <property type="match status" value="1"/>
</dbReference>
<dbReference type="EMBL" id="JACEIP010000021">
    <property type="protein sequence ID" value="MBA4543771.1"/>
    <property type="molecule type" value="Genomic_DNA"/>
</dbReference>
<dbReference type="Proteomes" id="UP000530514">
    <property type="component" value="Unassembled WGS sequence"/>
</dbReference>
<keyword evidence="2" id="KW-0808">Transferase</keyword>
<dbReference type="GO" id="GO:0016740">
    <property type="term" value="F:transferase activity"/>
    <property type="evidence" value="ECO:0007669"/>
    <property type="project" value="UniProtKB-KW"/>
</dbReference>
<dbReference type="AlphaFoldDB" id="A0A7W1XBT5"/>
<organism evidence="2 3">
    <name type="scientific">Thermoactinomyces daqus</name>
    <dbReference type="NCBI Taxonomy" id="1329516"/>
    <lineage>
        <taxon>Bacteria</taxon>
        <taxon>Bacillati</taxon>
        <taxon>Bacillota</taxon>
        <taxon>Bacilli</taxon>
        <taxon>Bacillales</taxon>
        <taxon>Thermoactinomycetaceae</taxon>
        <taxon>Thermoactinomyces</taxon>
    </lineage>
</organism>
<evidence type="ECO:0000313" key="2">
    <source>
        <dbReference type="EMBL" id="MBA4543771.1"/>
    </source>
</evidence>
<evidence type="ECO:0000313" key="3">
    <source>
        <dbReference type="Proteomes" id="UP000530514"/>
    </source>
</evidence>
<name>A0A7W1XBT5_9BACL</name>
<comment type="caution">
    <text evidence="2">The sequence shown here is derived from an EMBL/GenBank/DDBJ whole genome shotgun (WGS) entry which is preliminary data.</text>
</comment>
<sequence length="318" mass="37180">MKIAYIPSAVKKPFSVIDQAIVSALKKMEHQLFWLKPGSLTKDWKRRPFDPRLVLAMLGERLGPEETAWIQDLSVPKAIWYTDDPYAIDSSLQTAGAFDLIFTNESQAVPLYKQKTRAQVFHLPLAAPLQLYYPEKTVPSGYRSDLALVGSAFQNRLQGVRKLSPFLFRYKTRLVGPGWYRLQHLPNISVRRGWVEADEVRRYYNGAKIVLNIHRSYDDPYLQKNTHQVKADTPNNRVFEIAACRAFQLVDERKDLGRLFQPGKEIITYRTLEELKEKIAFYLPRPHLCQKIAHRAFERTRKEHQYENRLRQILKLVR</sequence>
<keyword evidence="3" id="KW-1185">Reference proteome</keyword>
<gene>
    <name evidence="2" type="ORF">H1164_12810</name>
</gene>
<proteinExistence type="predicted"/>
<dbReference type="OrthoDB" id="110463at2"/>
<dbReference type="InterPro" id="IPR055259">
    <property type="entry name" value="YkvP/CgeB_Glyco_trans-like"/>
</dbReference>
<accession>A0A7W1XBT5</accession>